<evidence type="ECO:0000313" key="1">
    <source>
        <dbReference type="EMBL" id="QGV82958.1"/>
    </source>
</evidence>
<dbReference type="KEGG" id="sfic:EIZ62_31300"/>
<reference evidence="1 2" key="1">
    <citation type="submission" date="2018-12" db="EMBL/GenBank/DDBJ databases">
        <title>Complete genome sequence of Streptomyces ficellus NRRL8067, the producer of ficellomycin, feldamycin and nojirimycin.</title>
        <authorList>
            <person name="Zhang H."/>
            <person name="Yue R."/>
            <person name="Liu Y."/>
            <person name="Li M."/>
            <person name="Mu H."/>
            <person name="Zhang J."/>
        </authorList>
    </citation>
    <scope>NUCLEOTIDE SEQUENCE [LARGE SCALE GENOMIC DNA]</scope>
    <source>
        <strain evidence="1 2">NRRL 8067</strain>
    </source>
</reference>
<accession>A0A6I6FY44</accession>
<dbReference type="EMBL" id="CP034279">
    <property type="protein sequence ID" value="QGV82958.1"/>
    <property type="molecule type" value="Genomic_DNA"/>
</dbReference>
<organism evidence="1 2">
    <name type="scientific">Streptomyces ficellus</name>
    <dbReference type="NCBI Taxonomy" id="1977088"/>
    <lineage>
        <taxon>Bacteria</taxon>
        <taxon>Bacillati</taxon>
        <taxon>Actinomycetota</taxon>
        <taxon>Actinomycetes</taxon>
        <taxon>Kitasatosporales</taxon>
        <taxon>Streptomycetaceae</taxon>
        <taxon>Streptomyces</taxon>
    </lineage>
</organism>
<dbReference type="Proteomes" id="UP000422572">
    <property type="component" value="Chromosome"/>
</dbReference>
<dbReference type="AlphaFoldDB" id="A0A6I6FY44"/>
<sequence>MEHKAAAPGLGTPFSLGAVTAYQWALGRSAAAPVTGAAGTGRVPSSHALTAELDAAVVQLGDPTETAEQAAHVRGVHDVLAWVCGLIDEQP</sequence>
<proteinExistence type="predicted"/>
<keyword evidence="2" id="KW-1185">Reference proteome</keyword>
<protein>
    <submittedName>
        <fullName evidence="1">Uncharacterized protein</fullName>
    </submittedName>
</protein>
<name>A0A6I6FY44_9ACTN</name>
<dbReference type="OrthoDB" id="3871240at2"/>
<evidence type="ECO:0000313" key="2">
    <source>
        <dbReference type="Proteomes" id="UP000422572"/>
    </source>
</evidence>
<gene>
    <name evidence="1" type="ORF">EIZ62_31300</name>
</gene>